<dbReference type="AlphaFoldDB" id="I7FKB2"/>
<protein>
    <submittedName>
        <fullName evidence="1">Uncharacterized protein</fullName>
    </submittedName>
</protein>
<evidence type="ECO:0000313" key="1">
    <source>
        <dbReference type="EMBL" id="AFP20456.1"/>
    </source>
</evidence>
<evidence type="ECO:0000313" key="2">
    <source>
        <dbReference type="Proteomes" id="UP000000577"/>
    </source>
</evidence>
<dbReference type="STRING" id="243231.GSU3556"/>
<dbReference type="KEGG" id="gsu:GSU3556"/>
<dbReference type="InParanoid" id="I7FKB2"/>
<dbReference type="Proteomes" id="UP000000577">
    <property type="component" value="Chromosome"/>
</dbReference>
<dbReference type="EnsemblBacteria" id="AFP20456">
    <property type="protein sequence ID" value="AFP20456"/>
    <property type="gene ID" value="GSU3556"/>
</dbReference>
<proteinExistence type="predicted"/>
<accession>I7FKB2</accession>
<sequence>MARGTISRLPLTFGSPAGVMTRLPCPPTVVGGIPERVRCLVMCDCETTGGGNWG</sequence>
<organism evidence="1 2">
    <name type="scientific">Geobacter sulfurreducens (strain ATCC 51573 / DSM 12127 / PCA)</name>
    <dbReference type="NCBI Taxonomy" id="243231"/>
    <lineage>
        <taxon>Bacteria</taxon>
        <taxon>Pseudomonadati</taxon>
        <taxon>Thermodesulfobacteriota</taxon>
        <taxon>Desulfuromonadia</taxon>
        <taxon>Geobacterales</taxon>
        <taxon>Geobacteraceae</taxon>
        <taxon>Geobacter</taxon>
    </lineage>
</organism>
<keyword evidence="2" id="KW-1185">Reference proteome</keyword>
<name>I7FKB2_GEOSL</name>
<gene>
    <name evidence="1" type="ordered locus">GSU3556</name>
</gene>
<dbReference type="EMBL" id="AE017180">
    <property type="protein sequence ID" value="AFP20456.1"/>
    <property type="molecule type" value="Genomic_DNA"/>
</dbReference>
<dbReference type="HOGENOM" id="CLU_3043850_0_0_7"/>
<reference evidence="1 2" key="2">
    <citation type="journal article" date="2012" name="BMC Genomics">
        <title>Comparative genomic analysis of Geobacter sulfurreducens KN400, a strain with enhanced capacity for extracellular electron transfer and electricity production.</title>
        <authorList>
            <person name="Butler J.E."/>
            <person name="Young N.D."/>
            <person name="Aklujkar M."/>
            <person name="Lovley D.R."/>
        </authorList>
    </citation>
    <scope>NUCLEOTIDE SEQUENCE [LARGE SCALE GENOMIC DNA]</scope>
    <source>
        <strain evidence="2">ATCC 51573 / DSM 12127 / PCA</strain>
    </source>
</reference>
<reference evidence="1 2" key="1">
    <citation type="journal article" date="2003" name="Science">
        <title>Genome of Geobacter sulfurreducens: metal reduction in subsurface environments.</title>
        <authorList>
            <person name="Methe B.A."/>
            <person name="Nelson K.E."/>
            <person name="Eisen J.A."/>
            <person name="Paulsen I.T."/>
            <person name="Nelson W."/>
            <person name="Heidelberg J.F."/>
            <person name="Wu D."/>
            <person name="Wu M."/>
            <person name="Ward N."/>
            <person name="Beanan M.J."/>
            <person name="Dodson R.J."/>
            <person name="Madupu R."/>
            <person name="Brinkac L.M."/>
            <person name="Daugherty S.C."/>
            <person name="DeBoy R.T."/>
            <person name="Durkin A.S."/>
            <person name="Gwinn M."/>
            <person name="Kolonay J.F."/>
            <person name="Sullivan S.A."/>
            <person name="Haft D.H."/>
            <person name="Selengut J."/>
            <person name="Davidsen T.M."/>
            <person name="Zafar N."/>
            <person name="White O."/>
            <person name="Tran B."/>
            <person name="Romero C."/>
            <person name="Forberger H.A."/>
            <person name="Weidman J."/>
            <person name="Khouri H."/>
            <person name="Feldblyum T.V."/>
            <person name="Utterback T.R."/>
            <person name="Van Aken S.E."/>
            <person name="Lovley D.R."/>
            <person name="Fraser C.M."/>
        </authorList>
    </citation>
    <scope>NUCLEOTIDE SEQUENCE [LARGE SCALE GENOMIC DNA]</scope>
    <source>
        <strain evidence="2">ATCC 51573 / DSM 12127 / PCA</strain>
    </source>
</reference>